<dbReference type="GO" id="GO:0003677">
    <property type="term" value="F:DNA binding"/>
    <property type="evidence" value="ECO:0007669"/>
    <property type="project" value="InterPro"/>
</dbReference>
<evidence type="ECO:0000256" key="1">
    <source>
        <dbReference type="SAM" id="MobiDB-lite"/>
    </source>
</evidence>
<sequence>MVLEMHEDEITKIVRKENIILKLGQHLFSKHGHDVTKHEYIRQKLRETGRLILQAKKNSKLKEVSDFFVPANFPHVIEAVHSVAGLNEETGTFKTPSLALKLGHNLKKMANIIECEAMMSGDDNALSNVRAFKKICDTKWSECVSSKALRNLSEAKWNCPQLLPFAEDSKDYQTKLEENPNKKNWAELGKITLCQLILFNRRREGEVSKMTLNAFTLRDTSSIHPDVELALSYLEKKLCKHFQRIEIKGKRGRKVPILLTPNMMTSMELLIKTRRNCDVPDENVFMFARPQALSYFRGSDVIRQIARSCGAKHPEALSSSRLRKHMATMSKVLNLKDNEMDDLADFLGHDIRVHRQYYRLPEGTLQLAKISKLLMAMERGQLSEFKGQNLDEIHIDPKERVLMDSDESDAENDMTATSPPSSSVKSNAEGEEQKNKQPAKELQSSCLPSRQEFPNVAKTSIVCKITMTPMGPVKENTKYVYMSVAMFYTAKCYELIQTSCSILFVKCYCEYYVTNKIVNIGFNYFRNVFCYTL</sequence>
<dbReference type="PANTHER" id="PTHR33480:SF5">
    <property type="entry name" value="SI:DKEY-51D8.9"/>
    <property type="match status" value="1"/>
</dbReference>
<dbReference type="EMBL" id="JAFHDT010000008">
    <property type="protein sequence ID" value="KAI7807087.1"/>
    <property type="molecule type" value="Genomic_DNA"/>
</dbReference>
<feature type="compositionally biased region" description="Polar residues" evidence="1">
    <location>
        <begin position="414"/>
        <end position="426"/>
    </location>
</feature>
<dbReference type="InterPro" id="IPR013762">
    <property type="entry name" value="Integrase-like_cat_sf"/>
</dbReference>
<dbReference type="Gene3D" id="1.10.443.10">
    <property type="entry name" value="Intergrase catalytic core"/>
    <property type="match status" value="1"/>
</dbReference>
<evidence type="ECO:0000313" key="3">
    <source>
        <dbReference type="Proteomes" id="UP001059041"/>
    </source>
</evidence>
<dbReference type="GO" id="GO:0006310">
    <property type="term" value="P:DNA recombination"/>
    <property type="evidence" value="ECO:0007669"/>
    <property type="project" value="InterPro"/>
</dbReference>
<comment type="caution">
    <text evidence="2">The sequence shown here is derived from an EMBL/GenBank/DDBJ whole genome shotgun (WGS) entry which is preliminary data.</text>
</comment>
<dbReference type="PANTHER" id="PTHR33480">
    <property type="entry name" value="SET DOMAIN-CONTAINING PROTEIN-RELATED"/>
    <property type="match status" value="1"/>
</dbReference>
<keyword evidence="3" id="KW-1185">Reference proteome</keyword>
<dbReference type="AlphaFoldDB" id="A0A9W8C4F5"/>
<feature type="region of interest" description="Disordered" evidence="1">
    <location>
        <begin position="405"/>
        <end position="446"/>
    </location>
</feature>
<accession>A0A9W8C4F5</accession>
<protein>
    <submittedName>
        <fullName evidence="2">Uncharacterized protein</fullName>
    </submittedName>
</protein>
<gene>
    <name evidence="2" type="ORF">IRJ41_020562</name>
</gene>
<reference evidence="2" key="1">
    <citation type="submission" date="2021-02" db="EMBL/GenBank/DDBJ databases">
        <title>Comparative genomics reveals that relaxation of natural selection precedes convergent phenotypic evolution of cavefish.</title>
        <authorList>
            <person name="Peng Z."/>
        </authorList>
    </citation>
    <scope>NUCLEOTIDE SEQUENCE</scope>
    <source>
        <tissue evidence="2">Muscle</tissue>
    </source>
</reference>
<proteinExistence type="predicted"/>
<dbReference type="Proteomes" id="UP001059041">
    <property type="component" value="Linkage Group LG8"/>
</dbReference>
<organism evidence="2 3">
    <name type="scientific">Triplophysa rosa</name>
    <name type="common">Cave loach</name>
    <dbReference type="NCBI Taxonomy" id="992332"/>
    <lineage>
        <taxon>Eukaryota</taxon>
        <taxon>Metazoa</taxon>
        <taxon>Chordata</taxon>
        <taxon>Craniata</taxon>
        <taxon>Vertebrata</taxon>
        <taxon>Euteleostomi</taxon>
        <taxon>Actinopterygii</taxon>
        <taxon>Neopterygii</taxon>
        <taxon>Teleostei</taxon>
        <taxon>Ostariophysi</taxon>
        <taxon>Cypriniformes</taxon>
        <taxon>Nemacheilidae</taxon>
        <taxon>Triplophysa</taxon>
    </lineage>
</organism>
<name>A0A9W8C4F5_TRIRA</name>
<evidence type="ECO:0000313" key="2">
    <source>
        <dbReference type="EMBL" id="KAI7807087.1"/>
    </source>
</evidence>
<dbReference type="GO" id="GO:0015074">
    <property type="term" value="P:DNA integration"/>
    <property type="evidence" value="ECO:0007669"/>
    <property type="project" value="InterPro"/>
</dbReference>